<protein>
    <submittedName>
        <fullName evidence="1">Uncharacterized protein</fullName>
    </submittedName>
</protein>
<sequence>MASVWQRKTLQNGCSFRISETENMKEEKEKEETKMSYLEEKNICIPSSSISFITVPSFHVVQGDEPGISPHAIVGKSASCFQLSRRHEELVVHYTIDTILCYI</sequence>
<keyword evidence="2" id="KW-1185">Reference proteome</keyword>
<name>A0A498SVQ4_ACAVI</name>
<dbReference type="AlphaFoldDB" id="A0A498SVQ4"/>
<evidence type="ECO:0000313" key="2">
    <source>
        <dbReference type="Proteomes" id="UP000276991"/>
    </source>
</evidence>
<reference evidence="1 2" key="1">
    <citation type="submission" date="2018-08" db="EMBL/GenBank/DDBJ databases">
        <authorList>
            <person name="Laetsch R D."/>
            <person name="Stevens L."/>
            <person name="Kumar S."/>
            <person name="Blaxter L. M."/>
        </authorList>
    </citation>
    <scope>NUCLEOTIDE SEQUENCE [LARGE SCALE GENOMIC DNA]</scope>
</reference>
<dbReference type="Proteomes" id="UP000276991">
    <property type="component" value="Unassembled WGS sequence"/>
</dbReference>
<organism evidence="1 2">
    <name type="scientific">Acanthocheilonema viteae</name>
    <name type="common">Filarial nematode worm</name>
    <name type="synonym">Dipetalonema viteae</name>
    <dbReference type="NCBI Taxonomy" id="6277"/>
    <lineage>
        <taxon>Eukaryota</taxon>
        <taxon>Metazoa</taxon>
        <taxon>Ecdysozoa</taxon>
        <taxon>Nematoda</taxon>
        <taxon>Chromadorea</taxon>
        <taxon>Rhabditida</taxon>
        <taxon>Spirurina</taxon>
        <taxon>Spiruromorpha</taxon>
        <taxon>Filarioidea</taxon>
        <taxon>Onchocercidae</taxon>
        <taxon>Acanthocheilonema</taxon>
    </lineage>
</organism>
<accession>A0A498SVQ4</accession>
<evidence type="ECO:0000313" key="1">
    <source>
        <dbReference type="EMBL" id="VBB34207.1"/>
    </source>
</evidence>
<proteinExistence type="predicted"/>
<gene>
    <name evidence="1" type="ORF">NAV_LOCUS8998</name>
</gene>
<dbReference type="EMBL" id="UPTC01003198">
    <property type="protein sequence ID" value="VBB34207.1"/>
    <property type="molecule type" value="Genomic_DNA"/>
</dbReference>